<gene>
    <name evidence="4" type="ORF">KTT_46360</name>
</gene>
<dbReference type="InterPro" id="IPR013737">
    <property type="entry name" value="Bac_rhamnosid_N"/>
</dbReference>
<dbReference type="Gene3D" id="1.50.10.10">
    <property type="match status" value="1"/>
</dbReference>
<reference evidence="5" key="1">
    <citation type="submission" date="2018-12" db="EMBL/GenBank/DDBJ databases">
        <title>Tengunoibacter tsumagoiensis gen. nov., sp. nov., Dictyobacter kobayashii sp. nov., D. alpinus sp. nov., and D. joshuensis sp. nov. and description of Dictyobacteraceae fam. nov. within the order Ktedonobacterales isolated from Tengu-no-mugimeshi.</title>
        <authorList>
            <person name="Wang C.M."/>
            <person name="Zheng Y."/>
            <person name="Sakai Y."/>
            <person name="Toyoda A."/>
            <person name="Minakuchi Y."/>
            <person name="Abe K."/>
            <person name="Yokota A."/>
            <person name="Yabe S."/>
        </authorList>
    </citation>
    <scope>NUCLEOTIDE SEQUENCE [LARGE SCALE GENOMIC DNA]</scope>
    <source>
        <strain evidence="5">Uno3</strain>
    </source>
</reference>
<feature type="domain" description="Alpha-L-rhamnosidase six-hairpin glycosidase" evidence="2">
    <location>
        <begin position="397"/>
        <end position="626"/>
    </location>
</feature>
<protein>
    <recommendedName>
        <fullName evidence="6">Alpha-L-rhamnosidase</fullName>
    </recommendedName>
</protein>
<evidence type="ECO:0000259" key="3">
    <source>
        <dbReference type="Pfam" id="PF17390"/>
    </source>
</evidence>
<dbReference type="InterPro" id="IPR035398">
    <property type="entry name" value="Bac_rhamnosid_C"/>
</dbReference>
<dbReference type="Pfam" id="PF17389">
    <property type="entry name" value="Bac_rhamnosid6H"/>
    <property type="match status" value="1"/>
</dbReference>
<feature type="domain" description="Bacterial alpha-L-rhamnosidase N-terminal" evidence="1">
    <location>
        <begin position="62"/>
        <end position="203"/>
    </location>
</feature>
<dbReference type="SUPFAM" id="SSF48208">
    <property type="entry name" value="Six-hairpin glycosidases"/>
    <property type="match status" value="1"/>
</dbReference>
<organism evidence="4 5">
    <name type="scientific">Tengunoibacter tsumagoiensis</name>
    <dbReference type="NCBI Taxonomy" id="2014871"/>
    <lineage>
        <taxon>Bacteria</taxon>
        <taxon>Bacillati</taxon>
        <taxon>Chloroflexota</taxon>
        <taxon>Ktedonobacteria</taxon>
        <taxon>Ktedonobacterales</taxon>
        <taxon>Dictyobacteraceae</taxon>
        <taxon>Tengunoibacter</taxon>
    </lineage>
</organism>
<dbReference type="OrthoDB" id="9761045at2"/>
<accession>A0A402A6K6</accession>
<dbReference type="EMBL" id="BIFR01000002">
    <property type="protein sequence ID" value="GCE14777.1"/>
    <property type="molecule type" value="Genomic_DNA"/>
</dbReference>
<dbReference type="PANTHER" id="PTHR34987:SF2">
    <property type="entry name" value="B, PUTATIVE (AFU_ORTHOLOGUE AFUA_7G05040)-RELATED"/>
    <property type="match status" value="1"/>
</dbReference>
<evidence type="ECO:0000313" key="4">
    <source>
        <dbReference type="EMBL" id="GCE14777.1"/>
    </source>
</evidence>
<dbReference type="Pfam" id="PF08531">
    <property type="entry name" value="Bac_rhamnosid_N"/>
    <property type="match status" value="1"/>
</dbReference>
<evidence type="ECO:0008006" key="6">
    <source>
        <dbReference type="Google" id="ProtNLM"/>
    </source>
</evidence>
<dbReference type="InterPro" id="IPR035396">
    <property type="entry name" value="Bac_rhamnosid6H"/>
</dbReference>
<dbReference type="InterPro" id="IPR008928">
    <property type="entry name" value="6-hairpin_glycosidase_sf"/>
</dbReference>
<dbReference type="Gene3D" id="2.60.420.10">
    <property type="entry name" value="Maltose phosphorylase, domain 3"/>
    <property type="match status" value="1"/>
</dbReference>
<sequence length="852" mass="97344">MSSTESFDALALQGQSYERIKLDLTPARWIWFPSARTLPNTFILFRRELNLAVRPRRVTGWLTADSRYLLTVNGERVQWGPAPSDPRWLEADPVDLTHYLGAGLNVLGVEVLYYGHGDGTWATGKPGLLCKLEIEYTDGTQEELISDDSWLSFLDRAHRPGQYKRWYLRALQEEFDARLHPQGWATRDFTPDASWLPAMLLDGSATLPPATNGYRDYLTDMRAQSSSAGMLARQIPLTREKFVPALRLQGSGQVQWRRNPNDWFEFRTPNSFTLTEDAEPPTHWTFPATPDSDQGIFATFEFSEQIVGWPVFTIEAPEGTVIELMTQESHDPEKTTWLDNHFFSWSRFTCIEGLNTFSPFDFESLRWLQLHIHHASRPVTLYQVGVRRRLYPWPDHAGISCNEPALQRLFEANLNTMYNSAQETIVDGMGRERQQYSGDGGHQLYAIRYSSGDREISRRFLRTYSEGLTYEGYFLDCWPGTDRLVRIAQRTLDLTPWGPLLDHSIGFTFDCWHYYLESGDLEALHIPYARLVRFAHYLLSLRQADKLLPVENLGVPVVWVDHEAYVQQKHKQCAFNLYAAAMLQHALSPMAHALGDTEHAAYFQEEGARLLHATVQRYWSKEQGCFVNNLPWLQEEGEIHLCDRSLATSILYQQCPDNNIARAARVLADCPPELGLSFPANGGWRYWALARVGRIDIVLQEFRNRWATLDSVLLNNTLQEAWDVESDSISQWSHCGVVPLYVLYMDIAGIRAKTPGFAQYQVRPQLGDLEQLELTLFIAHGPVHFTAHSEAGGHRITLQLPAGGEAELITPKGAEVDLPLLREDLSQNLHYWRLSPEQTHSFWLPASSGKND</sequence>
<feature type="domain" description="Alpha-L-rhamnosidase C-terminal" evidence="3">
    <location>
        <begin position="749"/>
        <end position="816"/>
    </location>
</feature>
<dbReference type="Proteomes" id="UP000287352">
    <property type="component" value="Unassembled WGS sequence"/>
</dbReference>
<dbReference type="InterPro" id="IPR012341">
    <property type="entry name" value="6hp_glycosidase-like_sf"/>
</dbReference>
<name>A0A402A6K6_9CHLR</name>
<keyword evidence="5" id="KW-1185">Reference proteome</keyword>
<proteinExistence type="predicted"/>
<evidence type="ECO:0000259" key="2">
    <source>
        <dbReference type="Pfam" id="PF17389"/>
    </source>
</evidence>
<dbReference type="PANTHER" id="PTHR34987">
    <property type="entry name" value="C, PUTATIVE (AFU_ORTHOLOGUE AFUA_3G02880)-RELATED"/>
    <property type="match status" value="1"/>
</dbReference>
<dbReference type="AlphaFoldDB" id="A0A402A6K6"/>
<evidence type="ECO:0000259" key="1">
    <source>
        <dbReference type="Pfam" id="PF08531"/>
    </source>
</evidence>
<dbReference type="Pfam" id="PF17390">
    <property type="entry name" value="Bac_rhamnosid_C"/>
    <property type="match status" value="1"/>
</dbReference>
<dbReference type="RefSeq" id="WP_126582313.1">
    <property type="nucleotide sequence ID" value="NZ_BIFR01000002.1"/>
</dbReference>
<comment type="caution">
    <text evidence="4">The sequence shown here is derived from an EMBL/GenBank/DDBJ whole genome shotgun (WGS) entry which is preliminary data.</text>
</comment>
<evidence type="ECO:0000313" key="5">
    <source>
        <dbReference type="Proteomes" id="UP000287352"/>
    </source>
</evidence>
<dbReference type="Gene3D" id="2.60.120.260">
    <property type="entry name" value="Galactose-binding domain-like"/>
    <property type="match status" value="2"/>
</dbReference>
<dbReference type="GO" id="GO:0005975">
    <property type="term" value="P:carbohydrate metabolic process"/>
    <property type="evidence" value="ECO:0007669"/>
    <property type="project" value="InterPro"/>
</dbReference>